<feature type="compositionally biased region" description="Polar residues" evidence="1">
    <location>
        <begin position="428"/>
        <end position="440"/>
    </location>
</feature>
<evidence type="ECO:0000313" key="3">
    <source>
        <dbReference type="Proteomes" id="UP000245768"/>
    </source>
</evidence>
<feature type="compositionally biased region" description="Basic and acidic residues" evidence="1">
    <location>
        <begin position="583"/>
        <end position="593"/>
    </location>
</feature>
<feature type="compositionally biased region" description="Acidic residues" evidence="1">
    <location>
        <begin position="552"/>
        <end position="564"/>
    </location>
</feature>
<feature type="region of interest" description="Disordered" evidence="1">
    <location>
        <begin position="505"/>
        <end position="627"/>
    </location>
</feature>
<evidence type="ECO:0000313" key="2">
    <source>
        <dbReference type="EMBL" id="PWN91370.1"/>
    </source>
</evidence>
<feature type="compositionally biased region" description="Low complexity" evidence="1">
    <location>
        <begin position="395"/>
        <end position="427"/>
    </location>
</feature>
<dbReference type="OrthoDB" id="3367080at2759"/>
<feature type="region of interest" description="Disordered" evidence="1">
    <location>
        <begin position="695"/>
        <end position="715"/>
    </location>
</feature>
<dbReference type="Proteomes" id="UP000245768">
    <property type="component" value="Unassembled WGS sequence"/>
</dbReference>
<evidence type="ECO:0000256" key="1">
    <source>
        <dbReference type="SAM" id="MobiDB-lite"/>
    </source>
</evidence>
<gene>
    <name evidence="2" type="ORF">FA10DRAFT_265230</name>
</gene>
<dbReference type="InParanoid" id="A0A316YP98"/>
<feature type="compositionally biased region" description="Acidic residues" evidence="1">
    <location>
        <begin position="451"/>
        <end position="460"/>
    </location>
</feature>
<feature type="region of interest" description="Disordered" evidence="1">
    <location>
        <begin position="1"/>
        <end position="107"/>
    </location>
</feature>
<feature type="compositionally biased region" description="Basic and acidic residues" evidence="1">
    <location>
        <begin position="259"/>
        <end position="272"/>
    </location>
</feature>
<organism evidence="2 3">
    <name type="scientific">Acaromyces ingoldii</name>
    <dbReference type="NCBI Taxonomy" id="215250"/>
    <lineage>
        <taxon>Eukaryota</taxon>
        <taxon>Fungi</taxon>
        <taxon>Dikarya</taxon>
        <taxon>Basidiomycota</taxon>
        <taxon>Ustilaginomycotina</taxon>
        <taxon>Exobasidiomycetes</taxon>
        <taxon>Exobasidiales</taxon>
        <taxon>Cryptobasidiaceae</taxon>
        <taxon>Acaromyces</taxon>
    </lineage>
</organism>
<feature type="region of interest" description="Disordered" evidence="1">
    <location>
        <begin position="243"/>
        <end position="284"/>
    </location>
</feature>
<feature type="region of interest" description="Disordered" evidence="1">
    <location>
        <begin position="330"/>
        <end position="493"/>
    </location>
</feature>
<accession>A0A316YP98</accession>
<protein>
    <submittedName>
        <fullName evidence="2">Uncharacterized protein</fullName>
    </submittedName>
</protein>
<name>A0A316YP98_9BASI</name>
<feature type="compositionally biased region" description="Low complexity" evidence="1">
    <location>
        <begin position="369"/>
        <end position="382"/>
    </location>
</feature>
<reference evidence="2 3" key="1">
    <citation type="journal article" date="2018" name="Mol. Biol. Evol.">
        <title>Broad Genomic Sampling Reveals a Smut Pathogenic Ancestry of the Fungal Clade Ustilaginomycotina.</title>
        <authorList>
            <person name="Kijpornyongpan T."/>
            <person name="Mondo S.J."/>
            <person name="Barry K."/>
            <person name="Sandor L."/>
            <person name="Lee J."/>
            <person name="Lipzen A."/>
            <person name="Pangilinan J."/>
            <person name="LaButti K."/>
            <person name="Hainaut M."/>
            <person name="Henrissat B."/>
            <person name="Grigoriev I.V."/>
            <person name="Spatafora J.W."/>
            <person name="Aime M.C."/>
        </authorList>
    </citation>
    <scope>NUCLEOTIDE SEQUENCE [LARGE SCALE GENOMIC DNA]</scope>
    <source>
        <strain evidence="2 3">MCA 4198</strain>
    </source>
</reference>
<feature type="compositionally biased region" description="Acidic residues" evidence="1">
    <location>
        <begin position="18"/>
        <end position="60"/>
    </location>
</feature>
<dbReference type="AlphaFoldDB" id="A0A316YP98"/>
<keyword evidence="3" id="KW-1185">Reference proteome</keyword>
<sequence length="757" mass="81624">MRAPLSLGPASLAWDESSSSEEEEEEAAPEAPEDSQEAGPDAVEEMAETLADESEREDDSPSFPIPKRRYGSMPNVGEVGFYARGRTLSSGSSSASSMTVPRGGDALPGAKARHVLGLDSDGFELGPGSDWETDDELASYHPKTLVKALKKNGNVMLSKKKRRRQSKALPAPYSPTDYRGDHVPAAEIPPMPRPTHQHQRRPSVGEVFGVRLEGAREAVTNTFKAAGSRRAEAALRYRKASDFKTPDEGYGAKKSSKSRGNEHRVDSAEYKPIRSTPVPNDVQNSTLLAKSAPVERSNISDAALRGWSNVQPDAAAVDFEVIMQGHPAPASAVTGAMPPPRPARSHLRSATVQVPNVPSTSARAVRGLSTASSSTASESQSSWKRRSNASLATFSSAGGQSEASSSRLSPGLSTSSSLTNNGALLTSPGSRSSRNRQQFVNPLLSPVEPPQLDDDDDEEEWQKISDRTSSFVRPPLPFEEPRKAPLPPGSSGACSLMLSTAAALGLHVDDSPDDQPQSHDGSESRNMSALIKRMASKESAILDPMLQSPIELPEEEAEEAEEEQERGGEEGCSILVHLSSGDSHSKQSMEGRDAAQSTTFASSEPHGRDERPMSIPLSPASAMPEYTDGVEDEANAELVGIKYEDDGNTVSAADGQQDKAKVYLEETPLQEGIQYEEDEFSKAIAKMAMDEQLGPFSFHSPSPTSSSFSGASHFPEVTSPVTLKRRRRVVKNSSKLIRRSTDDDDREFINFMRMYSK</sequence>
<dbReference type="GeneID" id="37042888"/>
<feature type="compositionally biased region" description="Pro residues" evidence="1">
    <location>
        <begin position="474"/>
        <end position="488"/>
    </location>
</feature>
<feature type="compositionally biased region" description="Polar residues" evidence="1">
    <location>
        <begin position="348"/>
        <end position="362"/>
    </location>
</feature>
<dbReference type="RefSeq" id="XP_025378568.1">
    <property type="nucleotide sequence ID" value="XM_025520972.1"/>
</dbReference>
<feature type="region of interest" description="Disordered" evidence="1">
    <location>
        <begin position="154"/>
        <end position="183"/>
    </location>
</feature>
<proteinExistence type="predicted"/>
<dbReference type="EMBL" id="KZ819635">
    <property type="protein sequence ID" value="PWN91370.1"/>
    <property type="molecule type" value="Genomic_DNA"/>
</dbReference>